<name>A0A6J8AMP6_MYTCO</name>
<dbReference type="Gene3D" id="3.40.50.300">
    <property type="entry name" value="P-loop containing nucleotide triphosphate hydrolases"/>
    <property type="match status" value="1"/>
</dbReference>
<dbReference type="OrthoDB" id="6135363at2759"/>
<evidence type="ECO:0000313" key="1">
    <source>
        <dbReference type="EMBL" id="CAC5370545.1"/>
    </source>
</evidence>
<organism evidence="1 2">
    <name type="scientific">Mytilus coruscus</name>
    <name type="common">Sea mussel</name>
    <dbReference type="NCBI Taxonomy" id="42192"/>
    <lineage>
        <taxon>Eukaryota</taxon>
        <taxon>Metazoa</taxon>
        <taxon>Spiralia</taxon>
        <taxon>Lophotrochozoa</taxon>
        <taxon>Mollusca</taxon>
        <taxon>Bivalvia</taxon>
        <taxon>Autobranchia</taxon>
        <taxon>Pteriomorphia</taxon>
        <taxon>Mytilida</taxon>
        <taxon>Mytiloidea</taxon>
        <taxon>Mytilidae</taxon>
        <taxon>Mytilinae</taxon>
        <taxon>Mytilus</taxon>
    </lineage>
</organism>
<dbReference type="Gene3D" id="3.30.160.60">
    <property type="entry name" value="Classic Zinc Finger"/>
    <property type="match status" value="1"/>
</dbReference>
<reference evidence="1 2" key="1">
    <citation type="submission" date="2020-06" db="EMBL/GenBank/DDBJ databases">
        <authorList>
            <person name="Li R."/>
            <person name="Bekaert M."/>
        </authorList>
    </citation>
    <scope>NUCLEOTIDE SEQUENCE [LARGE SCALE GENOMIC DNA]</scope>
    <source>
        <strain evidence="2">wild</strain>
    </source>
</reference>
<protein>
    <submittedName>
        <fullName evidence="1">Uncharacterized protein</fullName>
    </submittedName>
</protein>
<dbReference type="AlphaFoldDB" id="A0A6J8AMP6"/>
<dbReference type="InterPro" id="IPR027417">
    <property type="entry name" value="P-loop_NTPase"/>
</dbReference>
<proteinExistence type="predicted"/>
<sequence length="255" mass="29079">MCTPCMFRNESMTPFNWCIVCNEGRFKYCSNYHKSSKALNRHGLIPYNNRRSLPIFAQSVQVTCSEHERQLEFFCCVHQDFNSIKCNTLDHKTCDSVMPLEDVVRNAKSSVAFCHIEEGLNVLLSKLETILNKSEEVIHWGATRGLEKFSQGSGRAGMNGKPSQSCIYYSSFDTAKGRVIPKAIQGLKEDKTRYLELMKSSESERRYCVRIMIVGKESVGKTCLMRRLLKKSITDVTSTDGIDIVVRQCKINMDK</sequence>
<dbReference type="SUPFAM" id="SSF52540">
    <property type="entry name" value="P-loop containing nucleoside triphosphate hydrolases"/>
    <property type="match status" value="1"/>
</dbReference>
<gene>
    <name evidence="1" type="ORF">MCOR_9347</name>
</gene>
<evidence type="ECO:0000313" key="2">
    <source>
        <dbReference type="Proteomes" id="UP000507470"/>
    </source>
</evidence>
<dbReference type="EMBL" id="CACVKT020001721">
    <property type="protein sequence ID" value="CAC5370545.1"/>
    <property type="molecule type" value="Genomic_DNA"/>
</dbReference>
<accession>A0A6J8AMP6</accession>
<keyword evidence="2" id="KW-1185">Reference proteome</keyword>
<dbReference type="Proteomes" id="UP000507470">
    <property type="component" value="Unassembled WGS sequence"/>
</dbReference>